<keyword evidence="2" id="KW-0812">Transmembrane</keyword>
<sequence length="451" mass="51122">MSTNHGTEEKSNSVWRLLINFLLYVSPVALLTTVFPIVTPTINRYNLDGVPLIQVILAASITVPWLSQAACLPLYRAIQMEHKKIADAREGLRIHAETLEHQLKRAEARAVRARMSEPQFQDITDLTAFTRNWLYLFFMTMPLVLIFAVPVALVLHWTPTAFGAFFVLGVLNIAFAQLLVIPNLAKNRIIWFIAWLGYTLALYFFPKEWFLPPLVGSLILLVSLGKDLVHLLHFARIPLKDIALDALRGFFTGSIIWADKYMLFLVTGGEINVVAIYLSLIPCVIAYNYFFVVEADRVNASIQHLWTIFDRLPYKGVQEESSKALGASNRAIRNSLLIYIASAIVTGILMYIFLPQSYPLALSGLVVAFLFVAVALLIYQIEYMTMYVTVQLLSAAHLVLLFISFMILPNETGYLPIIVGEAVLTFACYRVYRQAWATPEYSLFWRRALAW</sequence>
<gene>
    <name evidence="3" type="ORF">RM6536_0799</name>
</gene>
<keyword evidence="2" id="KW-0472">Membrane</keyword>
<feature type="transmembrane region" description="Helical" evidence="2">
    <location>
        <begin position="161"/>
        <end position="181"/>
    </location>
</feature>
<feature type="transmembrane region" description="Helical" evidence="2">
    <location>
        <begin position="51"/>
        <end position="75"/>
    </location>
</feature>
<accession>A0A0K2RYU9</accession>
<proteinExistence type="predicted"/>
<evidence type="ECO:0000256" key="2">
    <source>
        <dbReference type="SAM" id="Phobius"/>
    </source>
</evidence>
<keyword evidence="1" id="KW-0175">Coiled coil</keyword>
<feature type="transmembrane region" description="Helical" evidence="2">
    <location>
        <begin position="188"/>
        <end position="205"/>
    </location>
</feature>
<feature type="transmembrane region" description="Helical" evidence="2">
    <location>
        <begin position="133"/>
        <end position="155"/>
    </location>
</feature>
<evidence type="ECO:0000313" key="3">
    <source>
        <dbReference type="EMBL" id="BAS20046.1"/>
    </source>
</evidence>
<feature type="coiled-coil region" evidence="1">
    <location>
        <begin position="89"/>
        <end position="116"/>
    </location>
</feature>
<keyword evidence="2" id="KW-1133">Transmembrane helix</keyword>
<protein>
    <submittedName>
        <fullName evidence="3">Membrane protein</fullName>
    </submittedName>
</protein>
<feature type="transmembrane region" description="Helical" evidence="2">
    <location>
        <begin position="271"/>
        <end position="292"/>
    </location>
</feature>
<reference evidence="4" key="1">
    <citation type="submission" date="2015-08" db="EMBL/GenBank/DDBJ databases">
        <title>Complete genome sequence of Rothia mucilaginosa strain NUM-Rm6536.</title>
        <authorList>
            <person name="Nambu T."/>
        </authorList>
    </citation>
    <scope>NUCLEOTIDE SEQUENCE [LARGE SCALE GENOMIC DNA]</scope>
    <source>
        <strain evidence="4">NUM-Rm6536</strain>
    </source>
</reference>
<feature type="transmembrane region" description="Helical" evidence="2">
    <location>
        <begin position="336"/>
        <end position="354"/>
    </location>
</feature>
<dbReference type="RefSeq" id="WP_060824154.1">
    <property type="nucleotide sequence ID" value="NZ_AP014938.1"/>
</dbReference>
<name>A0A0K2RYU9_9MICC</name>
<feature type="transmembrane region" description="Helical" evidence="2">
    <location>
        <begin position="360"/>
        <end position="379"/>
    </location>
</feature>
<dbReference type="EMBL" id="AP014938">
    <property type="protein sequence ID" value="BAS20046.1"/>
    <property type="molecule type" value="Genomic_DNA"/>
</dbReference>
<dbReference type="AlphaFoldDB" id="A0A0K2RYU9"/>
<dbReference type="PATRIC" id="fig|43675.28.peg.817"/>
<feature type="transmembrane region" description="Helical" evidence="2">
    <location>
        <begin position="386"/>
        <end position="408"/>
    </location>
</feature>
<feature type="transmembrane region" description="Helical" evidence="2">
    <location>
        <begin position="21"/>
        <end position="39"/>
    </location>
</feature>
<evidence type="ECO:0000256" key="1">
    <source>
        <dbReference type="SAM" id="Coils"/>
    </source>
</evidence>
<dbReference type="Proteomes" id="UP000066203">
    <property type="component" value="Chromosome"/>
</dbReference>
<organism evidence="3">
    <name type="scientific">Rothia mucilaginosa</name>
    <dbReference type="NCBI Taxonomy" id="43675"/>
    <lineage>
        <taxon>Bacteria</taxon>
        <taxon>Bacillati</taxon>
        <taxon>Actinomycetota</taxon>
        <taxon>Actinomycetes</taxon>
        <taxon>Micrococcales</taxon>
        <taxon>Micrococcaceae</taxon>
        <taxon>Rothia</taxon>
    </lineage>
</organism>
<feature type="transmembrane region" description="Helical" evidence="2">
    <location>
        <begin position="414"/>
        <end position="432"/>
    </location>
</feature>
<evidence type="ECO:0000313" key="4">
    <source>
        <dbReference type="Proteomes" id="UP000066203"/>
    </source>
</evidence>